<evidence type="ECO:0000313" key="2">
    <source>
        <dbReference type="Proteomes" id="UP001152888"/>
    </source>
</evidence>
<dbReference type="AlphaFoldDB" id="A0A9P0LEX7"/>
<protein>
    <submittedName>
        <fullName evidence="1">Uncharacterized protein</fullName>
    </submittedName>
</protein>
<sequence>MFIFCSSDGKNDLNLNRCCSIFLLAYIIDQYDSYEISTFNRGTYEKYQSSNIQGRDKELAEMISDIKAFIKKLEIWEQNLIDGETRHFPVLFEKISQSPLEPHDTLMNSKRAYEKVIPARDSKSSGLAL</sequence>
<dbReference type="OrthoDB" id="6743767at2759"/>
<evidence type="ECO:0000313" key="1">
    <source>
        <dbReference type="EMBL" id="CAH1994175.1"/>
    </source>
</evidence>
<gene>
    <name evidence="1" type="ORF">ACAOBT_LOCUS21951</name>
</gene>
<organism evidence="1 2">
    <name type="scientific">Acanthoscelides obtectus</name>
    <name type="common">Bean weevil</name>
    <name type="synonym">Bruchus obtectus</name>
    <dbReference type="NCBI Taxonomy" id="200917"/>
    <lineage>
        <taxon>Eukaryota</taxon>
        <taxon>Metazoa</taxon>
        <taxon>Ecdysozoa</taxon>
        <taxon>Arthropoda</taxon>
        <taxon>Hexapoda</taxon>
        <taxon>Insecta</taxon>
        <taxon>Pterygota</taxon>
        <taxon>Neoptera</taxon>
        <taxon>Endopterygota</taxon>
        <taxon>Coleoptera</taxon>
        <taxon>Polyphaga</taxon>
        <taxon>Cucujiformia</taxon>
        <taxon>Chrysomeloidea</taxon>
        <taxon>Chrysomelidae</taxon>
        <taxon>Bruchinae</taxon>
        <taxon>Bruchini</taxon>
        <taxon>Acanthoscelides</taxon>
    </lineage>
</organism>
<name>A0A9P0LEX7_ACAOB</name>
<keyword evidence="2" id="KW-1185">Reference proteome</keyword>
<accession>A0A9P0LEX7</accession>
<dbReference type="Proteomes" id="UP001152888">
    <property type="component" value="Unassembled WGS sequence"/>
</dbReference>
<comment type="caution">
    <text evidence="1">The sequence shown here is derived from an EMBL/GenBank/DDBJ whole genome shotgun (WGS) entry which is preliminary data.</text>
</comment>
<proteinExistence type="predicted"/>
<dbReference type="EMBL" id="CAKOFQ010007191">
    <property type="protein sequence ID" value="CAH1994175.1"/>
    <property type="molecule type" value="Genomic_DNA"/>
</dbReference>
<reference evidence="1" key="1">
    <citation type="submission" date="2022-03" db="EMBL/GenBank/DDBJ databases">
        <authorList>
            <person name="Sayadi A."/>
        </authorList>
    </citation>
    <scope>NUCLEOTIDE SEQUENCE</scope>
</reference>